<dbReference type="PROSITE" id="PS51915">
    <property type="entry name" value="ZAD"/>
    <property type="match status" value="1"/>
</dbReference>
<dbReference type="SUPFAM" id="SSF57716">
    <property type="entry name" value="Glucocorticoid receptor-like (DNA-binding domain)"/>
    <property type="match status" value="1"/>
</dbReference>
<dbReference type="PROSITE" id="PS50157">
    <property type="entry name" value="ZINC_FINGER_C2H2_2"/>
    <property type="match status" value="6"/>
</dbReference>
<dbReference type="InterPro" id="IPR050331">
    <property type="entry name" value="Zinc_finger"/>
</dbReference>
<proteinExistence type="inferred from homology"/>
<evidence type="ECO:0000313" key="18">
    <source>
        <dbReference type="Proteomes" id="UP000801492"/>
    </source>
</evidence>
<dbReference type="GO" id="GO:0003677">
    <property type="term" value="F:DNA binding"/>
    <property type="evidence" value="ECO:0007669"/>
    <property type="project" value="UniProtKB-KW"/>
</dbReference>
<feature type="domain" description="C2H2-type" evidence="15">
    <location>
        <begin position="573"/>
        <end position="602"/>
    </location>
</feature>
<feature type="domain" description="C2H2-type" evidence="15">
    <location>
        <begin position="519"/>
        <end position="546"/>
    </location>
</feature>
<evidence type="ECO:0000256" key="14">
    <source>
        <dbReference type="SAM" id="Coils"/>
    </source>
</evidence>
<evidence type="ECO:0000256" key="13">
    <source>
        <dbReference type="PROSITE-ProRule" id="PRU01263"/>
    </source>
</evidence>
<feature type="domain" description="ZAD" evidence="16">
    <location>
        <begin position="6"/>
        <end position="80"/>
    </location>
</feature>
<comment type="subcellular location">
    <subcellularLocation>
        <location evidence="2">Nucleus</location>
    </subcellularLocation>
</comment>
<dbReference type="SUPFAM" id="SSF57667">
    <property type="entry name" value="beta-beta-alpha zinc fingers"/>
    <property type="match status" value="3"/>
</dbReference>
<sequence>MLWTSNICRICARISEICIPIFEEDTTSGVETKIRRCLNASLSKDDLKPKQVCQDCFIKLTEFYNFIALFHESNYRFETLLFQSSQSTTSTLPTQDCVDRNINLDLPIVGDHNNLVPSKSEDLPDYSSLGLMIEYKDDMLPLENLILNEIVEQATANNQVDIMQNFVANNDNQIYTGTNDNTQNLTILRNSKDQNNLGKLRNLHNYLEPHDGGSNLVNNDFIKCNENQNLIKNDTNSNINSYNTQAIYPQNNVINNSVDKQKVIKKRNSKLTIVSVETIRKAVENEKQQKAQVNKLRKIVNNNNNNNNNNNLFERENILNEIANQTNEVDIDNIDVQNLVSAGDEQICTDLIMRNTNLDRIDNIEKVYLDLEQRIQENTALTCSENLNKTCGDPLQLDCSYQQNLCNKELTNDEIKNKINIKKRNNKVNIIAVTTICKMMEKRPQLEIIPKRSRLNRCKDANGKPEVGALKSKVNKTKLPDDKQLNKTKRFTCIYCKKTFGRRQHMNEHMKKHESSRPYVCEVCNKTFAIQWDLTFHKRVHTDLYSCQHCGKCFSAPSKLQRHIRIHTGERPFICSVKDCGRSFSDKRNLIGHQITHTNIRKFTCDICKRSYKTKSQLKDHMQAHSKNPAFKCTDCGKSYKWKTNLLIHMKKHNGYEMKEKIEAHS</sequence>
<evidence type="ECO:0000256" key="4">
    <source>
        <dbReference type="ARBA" id="ARBA00022723"/>
    </source>
</evidence>
<dbReference type="GO" id="GO:0030674">
    <property type="term" value="F:protein-macromolecule adaptor activity"/>
    <property type="evidence" value="ECO:0007669"/>
    <property type="project" value="UniProtKB-ARBA"/>
</dbReference>
<evidence type="ECO:0000256" key="1">
    <source>
        <dbReference type="ARBA" id="ARBA00003767"/>
    </source>
</evidence>
<dbReference type="FunFam" id="3.30.160.60:FF:002274">
    <property type="entry name" value="Zinc finger protein 432"/>
    <property type="match status" value="1"/>
</dbReference>
<name>A0A8K0DH05_IGNLU</name>
<evidence type="ECO:0000256" key="10">
    <source>
        <dbReference type="ARBA" id="ARBA00023163"/>
    </source>
</evidence>
<dbReference type="Gene3D" id="3.40.1800.20">
    <property type="match status" value="1"/>
</dbReference>
<keyword evidence="10" id="KW-0804">Transcription</keyword>
<gene>
    <name evidence="17" type="ORF">ILUMI_00557</name>
</gene>
<keyword evidence="9" id="KW-0238">DNA-binding</keyword>
<keyword evidence="11" id="KW-0539">Nucleus</keyword>
<comment type="similarity">
    <text evidence="3">Belongs to the krueppel C2H2-type zinc-finger protein family.</text>
</comment>
<evidence type="ECO:0000256" key="12">
    <source>
        <dbReference type="PROSITE-ProRule" id="PRU00042"/>
    </source>
</evidence>
<accession>A0A8K0DH05</accession>
<dbReference type="FunFam" id="3.30.160.60:FF:000706">
    <property type="entry name" value="Zinc finger protein"/>
    <property type="match status" value="1"/>
</dbReference>
<dbReference type="Pfam" id="PF07776">
    <property type="entry name" value="zf-AD"/>
    <property type="match status" value="1"/>
</dbReference>
<protein>
    <submittedName>
        <fullName evidence="17">Uncharacterized protein</fullName>
    </submittedName>
</protein>
<feature type="domain" description="C2H2-type" evidence="15">
    <location>
        <begin position="491"/>
        <end position="518"/>
    </location>
</feature>
<evidence type="ECO:0000256" key="3">
    <source>
        <dbReference type="ARBA" id="ARBA00006991"/>
    </source>
</evidence>
<evidence type="ECO:0000259" key="15">
    <source>
        <dbReference type="PROSITE" id="PS50157"/>
    </source>
</evidence>
<keyword evidence="8" id="KW-0805">Transcription regulation</keyword>
<keyword evidence="14" id="KW-0175">Coiled coil</keyword>
<dbReference type="PROSITE" id="PS00028">
    <property type="entry name" value="ZINC_FINGER_C2H2_1"/>
    <property type="match status" value="6"/>
</dbReference>
<evidence type="ECO:0000313" key="17">
    <source>
        <dbReference type="EMBL" id="KAF2905619.1"/>
    </source>
</evidence>
<dbReference type="FunFam" id="3.30.160.60:FF:000145">
    <property type="entry name" value="Zinc finger protein 574"/>
    <property type="match status" value="1"/>
</dbReference>
<keyword evidence="18" id="KW-1185">Reference proteome</keyword>
<evidence type="ECO:0000256" key="7">
    <source>
        <dbReference type="ARBA" id="ARBA00022833"/>
    </source>
</evidence>
<keyword evidence="4 13" id="KW-0479">Metal-binding</keyword>
<keyword evidence="5" id="KW-0677">Repeat</keyword>
<feature type="coiled-coil region" evidence="14">
    <location>
        <begin position="276"/>
        <end position="303"/>
    </location>
</feature>
<dbReference type="GO" id="GO:0005634">
    <property type="term" value="C:nucleus"/>
    <property type="evidence" value="ECO:0007669"/>
    <property type="project" value="UniProtKB-SubCell"/>
</dbReference>
<dbReference type="OrthoDB" id="427030at2759"/>
<organism evidence="17 18">
    <name type="scientific">Ignelater luminosus</name>
    <name type="common">Cucubano</name>
    <name type="synonym">Pyrophorus luminosus</name>
    <dbReference type="NCBI Taxonomy" id="2038154"/>
    <lineage>
        <taxon>Eukaryota</taxon>
        <taxon>Metazoa</taxon>
        <taxon>Ecdysozoa</taxon>
        <taxon>Arthropoda</taxon>
        <taxon>Hexapoda</taxon>
        <taxon>Insecta</taxon>
        <taxon>Pterygota</taxon>
        <taxon>Neoptera</taxon>
        <taxon>Endopterygota</taxon>
        <taxon>Coleoptera</taxon>
        <taxon>Polyphaga</taxon>
        <taxon>Elateriformia</taxon>
        <taxon>Elateroidea</taxon>
        <taxon>Elateridae</taxon>
        <taxon>Agrypninae</taxon>
        <taxon>Pyrophorini</taxon>
        <taxon>Ignelater</taxon>
    </lineage>
</organism>
<dbReference type="Pfam" id="PF13912">
    <property type="entry name" value="zf-C2H2_6"/>
    <property type="match status" value="2"/>
</dbReference>
<feature type="domain" description="C2H2-type" evidence="15">
    <location>
        <begin position="631"/>
        <end position="658"/>
    </location>
</feature>
<keyword evidence="7 13" id="KW-0862">Zinc</keyword>
<feature type="binding site" evidence="13">
    <location>
        <position position="11"/>
    </location>
    <ligand>
        <name>Zn(2+)</name>
        <dbReference type="ChEBI" id="CHEBI:29105"/>
    </ligand>
</feature>
<evidence type="ECO:0000256" key="11">
    <source>
        <dbReference type="ARBA" id="ARBA00023242"/>
    </source>
</evidence>
<evidence type="ECO:0000256" key="5">
    <source>
        <dbReference type="ARBA" id="ARBA00022737"/>
    </source>
</evidence>
<dbReference type="PANTHER" id="PTHR16515">
    <property type="entry name" value="PR DOMAIN ZINC FINGER PROTEIN"/>
    <property type="match status" value="1"/>
</dbReference>
<feature type="binding site" evidence="13">
    <location>
        <position position="8"/>
    </location>
    <ligand>
        <name>Zn(2+)</name>
        <dbReference type="ChEBI" id="CHEBI:29105"/>
    </ligand>
</feature>
<dbReference type="Pfam" id="PF00096">
    <property type="entry name" value="zf-C2H2"/>
    <property type="match status" value="4"/>
</dbReference>
<dbReference type="GO" id="GO:0010468">
    <property type="term" value="P:regulation of gene expression"/>
    <property type="evidence" value="ECO:0007669"/>
    <property type="project" value="TreeGrafter"/>
</dbReference>
<dbReference type="PANTHER" id="PTHR16515:SF49">
    <property type="entry name" value="GASTRULA ZINC FINGER PROTEIN XLCGF49.1-LIKE-RELATED"/>
    <property type="match status" value="1"/>
</dbReference>
<dbReference type="InterPro" id="IPR013087">
    <property type="entry name" value="Znf_C2H2_type"/>
</dbReference>
<dbReference type="GO" id="GO:0008270">
    <property type="term" value="F:zinc ion binding"/>
    <property type="evidence" value="ECO:0007669"/>
    <property type="project" value="UniProtKB-UniRule"/>
</dbReference>
<comment type="caution">
    <text evidence="17">The sequence shown here is derived from an EMBL/GenBank/DDBJ whole genome shotgun (WGS) entry which is preliminary data.</text>
</comment>
<evidence type="ECO:0000259" key="16">
    <source>
        <dbReference type="PROSITE" id="PS51915"/>
    </source>
</evidence>
<keyword evidence="6 12" id="KW-0863">Zinc-finger</keyword>
<dbReference type="AlphaFoldDB" id="A0A8K0DH05"/>
<evidence type="ECO:0000256" key="2">
    <source>
        <dbReference type="ARBA" id="ARBA00004123"/>
    </source>
</evidence>
<feature type="binding site" evidence="13">
    <location>
        <position position="53"/>
    </location>
    <ligand>
        <name>Zn(2+)</name>
        <dbReference type="ChEBI" id="CHEBI:29105"/>
    </ligand>
</feature>
<reference evidence="17" key="1">
    <citation type="submission" date="2019-08" db="EMBL/GenBank/DDBJ databases">
        <title>The genome of the North American firefly Photinus pyralis.</title>
        <authorList>
            <consortium name="Photinus pyralis genome working group"/>
            <person name="Fallon T.R."/>
            <person name="Sander Lower S.E."/>
            <person name="Weng J.-K."/>
        </authorList>
    </citation>
    <scope>NUCLEOTIDE SEQUENCE</scope>
    <source>
        <strain evidence="17">TRF0915ILg1</strain>
        <tissue evidence="17">Whole body</tissue>
    </source>
</reference>
<dbReference type="EMBL" id="VTPC01000486">
    <property type="protein sequence ID" value="KAF2905619.1"/>
    <property type="molecule type" value="Genomic_DNA"/>
</dbReference>
<dbReference type="FunFam" id="3.30.160.60:FF:000688">
    <property type="entry name" value="zinc finger protein 197 isoform X1"/>
    <property type="match status" value="1"/>
</dbReference>
<feature type="domain" description="C2H2-type" evidence="15">
    <location>
        <begin position="603"/>
        <end position="630"/>
    </location>
</feature>
<dbReference type="SMART" id="SM00868">
    <property type="entry name" value="zf-AD"/>
    <property type="match status" value="1"/>
</dbReference>
<dbReference type="Proteomes" id="UP000801492">
    <property type="component" value="Unassembled WGS sequence"/>
</dbReference>
<feature type="binding site" evidence="13">
    <location>
        <position position="56"/>
    </location>
    <ligand>
        <name>Zn(2+)</name>
        <dbReference type="ChEBI" id="CHEBI:29105"/>
    </ligand>
</feature>
<evidence type="ECO:0000256" key="6">
    <source>
        <dbReference type="ARBA" id="ARBA00022771"/>
    </source>
</evidence>
<dbReference type="InterPro" id="IPR012934">
    <property type="entry name" value="Znf_AD"/>
</dbReference>
<dbReference type="Gene3D" id="3.30.160.60">
    <property type="entry name" value="Classic Zinc Finger"/>
    <property type="match status" value="6"/>
</dbReference>
<comment type="function">
    <text evidence="1">May be involved in transcriptional regulation.</text>
</comment>
<dbReference type="InterPro" id="IPR036236">
    <property type="entry name" value="Znf_C2H2_sf"/>
</dbReference>
<dbReference type="SMART" id="SM00355">
    <property type="entry name" value="ZnF_C2H2"/>
    <property type="match status" value="6"/>
</dbReference>
<evidence type="ECO:0000256" key="9">
    <source>
        <dbReference type="ARBA" id="ARBA00023125"/>
    </source>
</evidence>
<feature type="domain" description="C2H2-type" evidence="15">
    <location>
        <begin position="545"/>
        <end position="572"/>
    </location>
</feature>
<evidence type="ECO:0000256" key="8">
    <source>
        <dbReference type="ARBA" id="ARBA00023015"/>
    </source>
</evidence>